<dbReference type="SMART" id="SM00324">
    <property type="entry name" value="RhoGAP"/>
    <property type="match status" value="1"/>
</dbReference>
<dbReference type="GO" id="GO:0007165">
    <property type="term" value="P:signal transduction"/>
    <property type="evidence" value="ECO:0007669"/>
    <property type="project" value="InterPro"/>
</dbReference>
<dbReference type="Gene3D" id="1.20.1270.60">
    <property type="entry name" value="Arfaptin homology (AH) domain/BAR domain"/>
    <property type="match status" value="1"/>
</dbReference>
<evidence type="ECO:0000256" key="2">
    <source>
        <dbReference type="SAM" id="Coils"/>
    </source>
</evidence>
<dbReference type="Proteomes" id="UP001177023">
    <property type="component" value="Unassembled WGS sequence"/>
</dbReference>
<dbReference type="PANTHER" id="PTHR14130">
    <property type="entry name" value="3BP-1 RELATED RHOGAP"/>
    <property type="match status" value="1"/>
</dbReference>
<protein>
    <recommendedName>
        <fullName evidence="4">Rho-GAP domain-containing protein</fullName>
    </recommendedName>
</protein>
<dbReference type="GO" id="GO:0032956">
    <property type="term" value="P:regulation of actin cytoskeleton organization"/>
    <property type="evidence" value="ECO:0007669"/>
    <property type="project" value="TreeGrafter"/>
</dbReference>
<dbReference type="InterPro" id="IPR047165">
    <property type="entry name" value="RHG17/44/SH3BP1-like"/>
</dbReference>
<dbReference type="InterPro" id="IPR027267">
    <property type="entry name" value="AH/BAR_dom_sf"/>
</dbReference>
<comment type="caution">
    <text evidence="5">The sequence shown here is derived from an EMBL/GenBank/DDBJ whole genome shotgun (WGS) entry which is preliminary data.</text>
</comment>
<dbReference type="SUPFAM" id="SSF48350">
    <property type="entry name" value="GTPase activation domain, GAP"/>
    <property type="match status" value="1"/>
</dbReference>
<keyword evidence="2" id="KW-0175">Coiled coil</keyword>
<gene>
    <name evidence="5" type="ORF">MSPICULIGERA_LOCUS21600</name>
</gene>
<dbReference type="Gene3D" id="1.10.555.10">
    <property type="entry name" value="Rho GTPase activation protein"/>
    <property type="match status" value="1"/>
</dbReference>
<accession>A0AA36DA45</accession>
<evidence type="ECO:0000313" key="6">
    <source>
        <dbReference type="Proteomes" id="UP001177023"/>
    </source>
</evidence>
<dbReference type="PANTHER" id="PTHR14130:SF14">
    <property type="entry name" value="RHO GTPASE-ACTIVATING PROTEIN 92B"/>
    <property type="match status" value="1"/>
</dbReference>
<keyword evidence="6" id="KW-1185">Reference proteome</keyword>
<dbReference type="GO" id="GO:0005096">
    <property type="term" value="F:GTPase activator activity"/>
    <property type="evidence" value="ECO:0007669"/>
    <property type="project" value="UniProtKB-KW"/>
</dbReference>
<dbReference type="Pfam" id="PF00620">
    <property type="entry name" value="RhoGAP"/>
    <property type="match status" value="1"/>
</dbReference>
<feature type="region of interest" description="Disordered" evidence="3">
    <location>
        <begin position="406"/>
        <end position="427"/>
    </location>
</feature>
<feature type="domain" description="Rho-GAP" evidence="4">
    <location>
        <begin position="202"/>
        <end position="385"/>
    </location>
</feature>
<evidence type="ECO:0000256" key="1">
    <source>
        <dbReference type="ARBA" id="ARBA00022468"/>
    </source>
</evidence>
<dbReference type="InterPro" id="IPR000198">
    <property type="entry name" value="RhoGAP_dom"/>
</dbReference>
<feature type="region of interest" description="Disordered" evidence="3">
    <location>
        <begin position="464"/>
        <end position="493"/>
    </location>
</feature>
<feature type="compositionally biased region" description="Pro residues" evidence="3">
    <location>
        <begin position="472"/>
        <end position="481"/>
    </location>
</feature>
<sequence length="699" mass="78544">MDRANKAMRQRFMRVQQNLGLSEKRDELQQVQAVDQRNLRTIGAIATFRKNLATCLKTCSKEDDKKKKKLDEYGLVTELGTDASQMDPASCVTKVMKKISDTVNKTMDAKIHLEQKLEKNVMEKLSKYVELDKSLAKLKEKLAHLTIDVDLAEKSLNNTKHGEEEKLKELQENLDSSKMKLETHKDLTIIEIKCSSIPRFRVDLEDHLKRTNRDIALVIEECCAMIRHNPEKEKGMFRVNGNVNRIKRMKAAFDASQYHTNWEEYSRDQHAVCSVLKCYLRELPEPLLTRDLVNAWTNAASLHGSARVNALQKVIHGMPAANRNNLTYLMNFLSEMLTYEDVTMMNSGNMAIVFAPNLFVGTSIENDVASRQIVEALLENAGQLFGSAHAADIHVPVDVDPYQHRQYDYPSLPKTGLSNSPASSTSYASISSENSLVNRSLPSPVQQYDHGNALAVDTMGNKNRSDLESIFSPPPVQPTPPARRNSTKNKQERTHVVPNMEKVSASFTVPHYPLEIVNESMQMTSPYDNVPSRDLDLTSLDLFEKELTGSFYDSKKLASQESLNSMNAYSSETETKKMPENLVYSKVLEPTLQSRPSISSRPLSYHGAIQGTSTTQQVPVKGRFPVVDVSGAKEKPAENSSNVSVPHRAPILHDAENRTLITLESTPEHGQRPVSTLERTNRVKPPLPAKPKPDEHTKL</sequence>
<name>A0AA36DA45_9BILA</name>
<feature type="region of interest" description="Disordered" evidence="3">
    <location>
        <begin position="660"/>
        <end position="699"/>
    </location>
</feature>
<dbReference type="SUPFAM" id="SSF103657">
    <property type="entry name" value="BAR/IMD domain-like"/>
    <property type="match status" value="1"/>
</dbReference>
<dbReference type="InterPro" id="IPR008936">
    <property type="entry name" value="Rho_GTPase_activation_prot"/>
</dbReference>
<evidence type="ECO:0000313" key="5">
    <source>
        <dbReference type="EMBL" id="CAJ0583527.1"/>
    </source>
</evidence>
<evidence type="ECO:0000259" key="4">
    <source>
        <dbReference type="PROSITE" id="PS50238"/>
    </source>
</evidence>
<dbReference type="AlphaFoldDB" id="A0AA36DA45"/>
<dbReference type="EMBL" id="CATQJA010002665">
    <property type="protein sequence ID" value="CAJ0583527.1"/>
    <property type="molecule type" value="Genomic_DNA"/>
</dbReference>
<organism evidence="5 6">
    <name type="scientific">Mesorhabditis spiculigera</name>
    <dbReference type="NCBI Taxonomy" id="96644"/>
    <lineage>
        <taxon>Eukaryota</taxon>
        <taxon>Metazoa</taxon>
        <taxon>Ecdysozoa</taxon>
        <taxon>Nematoda</taxon>
        <taxon>Chromadorea</taxon>
        <taxon>Rhabditida</taxon>
        <taxon>Rhabditina</taxon>
        <taxon>Rhabditomorpha</taxon>
        <taxon>Rhabditoidea</taxon>
        <taxon>Rhabditidae</taxon>
        <taxon>Mesorhabditinae</taxon>
        <taxon>Mesorhabditis</taxon>
    </lineage>
</organism>
<keyword evidence="1" id="KW-0343">GTPase activation</keyword>
<evidence type="ECO:0000256" key="3">
    <source>
        <dbReference type="SAM" id="MobiDB-lite"/>
    </source>
</evidence>
<dbReference type="GO" id="GO:0035020">
    <property type="term" value="P:regulation of Rac protein signal transduction"/>
    <property type="evidence" value="ECO:0007669"/>
    <property type="project" value="TreeGrafter"/>
</dbReference>
<feature type="non-terminal residue" evidence="5">
    <location>
        <position position="1"/>
    </location>
</feature>
<feature type="compositionally biased region" description="Low complexity" evidence="3">
    <location>
        <begin position="418"/>
        <end position="427"/>
    </location>
</feature>
<feature type="coiled-coil region" evidence="2">
    <location>
        <begin position="128"/>
        <end position="187"/>
    </location>
</feature>
<reference evidence="5" key="1">
    <citation type="submission" date="2023-06" db="EMBL/GenBank/DDBJ databases">
        <authorList>
            <person name="Delattre M."/>
        </authorList>
    </citation>
    <scope>NUCLEOTIDE SEQUENCE</scope>
    <source>
        <strain evidence="5">AF72</strain>
    </source>
</reference>
<proteinExistence type="predicted"/>
<dbReference type="PROSITE" id="PS50238">
    <property type="entry name" value="RHOGAP"/>
    <property type="match status" value="1"/>
</dbReference>